<protein>
    <submittedName>
        <fullName evidence="3">YciI family protein</fullName>
    </submittedName>
</protein>
<dbReference type="RefSeq" id="WP_255926740.1">
    <property type="nucleotide sequence ID" value="NZ_JANFQP010000001.1"/>
</dbReference>
<name>A0ABW5K8Y7_9FLAO</name>
<proteinExistence type="inferred from homology"/>
<evidence type="ECO:0000313" key="4">
    <source>
        <dbReference type="Proteomes" id="UP001597394"/>
    </source>
</evidence>
<feature type="domain" description="YCII-related" evidence="2">
    <location>
        <begin position="1"/>
        <end position="84"/>
    </location>
</feature>
<keyword evidence="4" id="KW-1185">Reference proteome</keyword>
<gene>
    <name evidence="3" type="ORF">ACFSO8_01255</name>
</gene>
<evidence type="ECO:0000256" key="1">
    <source>
        <dbReference type="ARBA" id="ARBA00007689"/>
    </source>
</evidence>
<organism evidence="3 4">
    <name type="scientific">Kaistella montana</name>
    <dbReference type="NCBI Taxonomy" id="1849733"/>
    <lineage>
        <taxon>Bacteria</taxon>
        <taxon>Pseudomonadati</taxon>
        <taxon>Bacteroidota</taxon>
        <taxon>Flavobacteriia</taxon>
        <taxon>Flavobacteriales</taxon>
        <taxon>Weeksellaceae</taxon>
        <taxon>Chryseobacterium group</taxon>
        <taxon>Kaistella</taxon>
    </lineage>
</organism>
<dbReference type="InterPro" id="IPR011008">
    <property type="entry name" value="Dimeric_a/b-barrel"/>
</dbReference>
<comment type="caution">
    <text evidence="3">The sequence shown here is derived from an EMBL/GenBank/DDBJ whole genome shotgun (WGS) entry which is preliminary data.</text>
</comment>
<accession>A0ABW5K8Y7</accession>
<dbReference type="Proteomes" id="UP001597394">
    <property type="component" value="Unassembled WGS sequence"/>
</dbReference>
<dbReference type="SUPFAM" id="SSF54909">
    <property type="entry name" value="Dimeric alpha+beta barrel"/>
    <property type="match status" value="1"/>
</dbReference>
<dbReference type="EMBL" id="JBHULG010000001">
    <property type="protein sequence ID" value="MFD2544077.1"/>
    <property type="molecule type" value="Genomic_DNA"/>
</dbReference>
<dbReference type="Pfam" id="PF03795">
    <property type="entry name" value="YCII"/>
    <property type="match status" value="1"/>
</dbReference>
<comment type="similarity">
    <text evidence="1">Belongs to the YciI family.</text>
</comment>
<sequence>MKTVIFYENNPEATMEQFMEVYPKHQENEDKFVKAGKVLGIGPFSVPGEGAMGIFTDLESAEEFVKGDPFVQEGLVAKVTYRQWHDELL</sequence>
<dbReference type="Gene3D" id="3.30.70.1060">
    <property type="entry name" value="Dimeric alpha+beta barrel"/>
    <property type="match status" value="1"/>
</dbReference>
<reference evidence="4" key="1">
    <citation type="journal article" date="2019" name="Int. J. Syst. Evol. Microbiol.">
        <title>The Global Catalogue of Microorganisms (GCM) 10K type strain sequencing project: providing services to taxonomists for standard genome sequencing and annotation.</title>
        <authorList>
            <consortium name="The Broad Institute Genomics Platform"/>
            <consortium name="The Broad Institute Genome Sequencing Center for Infectious Disease"/>
            <person name="Wu L."/>
            <person name="Ma J."/>
        </authorList>
    </citation>
    <scope>NUCLEOTIDE SEQUENCE [LARGE SCALE GENOMIC DNA]</scope>
    <source>
        <strain evidence="4">KCTC 52204</strain>
    </source>
</reference>
<dbReference type="InterPro" id="IPR005545">
    <property type="entry name" value="YCII"/>
</dbReference>
<evidence type="ECO:0000313" key="3">
    <source>
        <dbReference type="EMBL" id="MFD2544077.1"/>
    </source>
</evidence>
<evidence type="ECO:0000259" key="2">
    <source>
        <dbReference type="Pfam" id="PF03795"/>
    </source>
</evidence>